<reference evidence="1 2" key="1">
    <citation type="submission" date="2017-10" db="EMBL/GenBank/DDBJ databases">
        <title>Comparative genomics in systemic dimorphic fungi from Ajellomycetaceae.</title>
        <authorList>
            <person name="Munoz J.F."/>
            <person name="Mcewen J.G."/>
            <person name="Clay O.K."/>
            <person name="Cuomo C.A."/>
        </authorList>
    </citation>
    <scope>NUCLEOTIDE SEQUENCE [LARGE SCALE GENOMIC DNA]</scope>
    <source>
        <strain evidence="1 2">UAMH7299</strain>
    </source>
</reference>
<evidence type="ECO:0000313" key="1">
    <source>
        <dbReference type="EMBL" id="PGG94988.1"/>
    </source>
</evidence>
<keyword evidence="2" id="KW-1185">Reference proteome</keyword>
<proteinExistence type="predicted"/>
<gene>
    <name evidence="1" type="ORF">AJ80_10060</name>
</gene>
<organism evidence="1 2">
    <name type="scientific">Polytolypa hystricis (strain UAMH7299)</name>
    <dbReference type="NCBI Taxonomy" id="1447883"/>
    <lineage>
        <taxon>Eukaryota</taxon>
        <taxon>Fungi</taxon>
        <taxon>Dikarya</taxon>
        <taxon>Ascomycota</taxon>
        <taxon>Pezizomycotina</taxon>
        <taxon>Eurotiomycetes</taxon>
        <taxon>Eurotiomycetidae</taxon>
        <taxon>Onygenales</taxon>
        <taxon>Onygenales incertae sedis</taxon>
        <taxon>Polytolypa</taxon>
    </lineage>
</organism>
<protein>
    <submittedName>
        <fullName evidence="1">Uncharacterized protein</fullName>
    </submittedName>
</protein>
<evidence type="ECO:0000313" key="2">
    <source>
        <dbReference type="Proteomes" id="UP000224634"/>
    </source>
</evidence>
<accession>A0A2B7WEH9</accession>
<dbReference type="Pfam" id="PF12511">
    <property type="entry name" value="DUF3716"/>
    <property type="match status" value="1"/>
</dbReference>
<dbReference type="EMBL" id="PDNA01000567">
    <property type="protein sequence ID" value="PGG94988.1"/>
    <property type="molecule type" value="Genomic_DNA"/>
</dbReference>
<name>A0A2B7WEH9_POLH7</name>
<dbReference type="AlphaFoldDB" id="A0A2B7WEH9"/>
<dbReference type="InterPro" id="IPR022190">
    <property type="entry name" value="DUF3716"/>
</dbReference>
<sequence length="252" mass="28399">MEVAHTEDPRFISELFPPADWLPVRDQFDNGREFCEQVPTLRGTYTYRFFFLPDFDALRAMTVPRFRSLRWRRDAGDDIQVPTRFHLLGAFACYVYATGHIRNGSPCSLCVSGEGPFRYYVVPRTRDNNWTLFGGYCANCLWTHGGECSHVRSPGPVHSHFRNPSLTTGVLPPIVSRPREHLFSDDSSPCRSPTLLLEDPVEIVDLLSSDSIEMPEEPVVASTTEAVSDLAGRPYSPVSGEQFLLARSIPET</sequence>
<dbReference type="Proteomes" id="UP000224634">
    <property type="component" value="Unassembled WGS sequence"/>
</dbReference>
<comment type="caution">
    <text evidence="1">The sequence shown here is derived from an EMBL/GenBank/DDBJ whole genome shotgun (WGS) entry which is preliminary data.</text>
</comment>